<accession>A0A8J5S0U9</accession>
<keyword evidence="3" id="KW-1185">Reference proteome</keyword>
<sequence>MIPTAGQKQLEEEEEEENRARESARSGAGGGERYRPSGEELGAGWCGVVEPDLIFSGMDWGIRERIFFRRDEVGVRGDTTDQAAFWDWASHTSSPAPSHRP</sequence>
<dbReference type="Proteomes" id="UP000729402">
    <property type="component" value="Unassembled WGS sequence"/>
</dbReference>
<evidence type="ECO:0000313" key="3">
    <source>
        <dbReference type="Proteomes" id="UP000729402"/>
    </source>
</evidence>
<comment type="caution">
    <text evidence="2">The sequence shown here is derived from an EMBL/GenBank/DDBJ whole genome shotgun (WGS) entry which is preliminary data.</text>
</comment>
<dbReference type="EMBL" id="JAAALK010000285">
    <property type="protein sequence ID" value="KAG8064901.1"/>
    <property type="molecule type" value="Genomic_DNA"/>
</dbReference>
<feature type="region of interest" description="Disordered" evidence="1">
    <location>
        <begin position="1"/>
        <end position="44"/>
    </location>
</feature>
<evidence type="ECO:0000256" key="1">
    <source>
        <dbReference type="SAM" id="MobiDB-lite"/>
    </source>
</evidence>
<organism evidence="2 3">
    <name type="scientific">Zizania palustris</name>
    <name type="common">Northern wild rice</name>
    <dbReference type="NCBI Taxonomy" id="103762"/>
    <lineage>
        <taxon>Eukaryota</taxon>
        <taxon>Viridiplantae</taxon>
        <taxon>Streptophyta</taxon>
        <taxon>Embryophyta</taxon>
        <taxon>Tracheophyta</taxon>
        <taxon>Spermatophyta</taxon>
        <taxon>Magnoliopsida</taxon>
        <taxon>Liliopsida</taxon>
        <taxon>Poales</taxon>
        <taxon>Poaceae</taxon>
        <taxon>BOP clade</taxon>
        <taxon>Oryzoideae</taxon>
        <taxon>Oryzeae</taxon>
        <taxon>Zizaniinae</taxon>
        <taxon>Zizania</taxon>
    </lineage>
</organism>
<reference evidence="2" key="2">
    <citation type="submission" date="2021-02" db="EMBL/GenBank/DDBJ databases">
        <authorList>
            <person name="Kimball J.A."/>
            <person name="Haas M.W."/>
            <person name="Macchietto M."/>
            <person name="Kono T."/>
            <person name="Duquette J."/>
            <person name="Shao M."/>
        </authorList>
    </citation>
    <scope>NUCLEOTIDE SEQUENCE</scope>
    <source>
        <tissue evidence="2">Fresh leaf tissue</tissue>
    </source>
</reference>
<name>A0A8J5S0U9_ZIZPA</name>
<reference evidence="2" key="1">
    <citation type="journal article" date="2021" name="bioRxiv">
        <title>Whole Genome Assembly and Annotation of Northern Wild Rice, Zizania palustris L., Supports a Whole Genome Duplication in the Zizania Genus.</title>
        <authorList>
            <person name="Haas M."/>
            <person name="Kono T."/>
            <person name="Macchietto M."/>
            <person name="Millas R."/>
            <person name="McGilp L."/>
            <person name="Shao M."/>
            <person name="Duquette J."/>
            <person name="Hirsch C.N."/>
            <person name="Kimball J."/>
        </authorList>
    </citation>
    <scope>NUCLEOTIDE SEQUENCE</scope>
    <source>
        <tissue evidence="2">Fresh leaf tissue</tissue>
    </source>
</reference>
<proteinExistence type="predicted"/>
<protein>
    <submittedName>
        <fullName evidence="2">Uncharacterized protein</fullName>
    </submittedName>
</protein>
<evidence type="ECO:0000313" key="2">
    <source>
        <dbReference type="EMBL" id="KAG8064901.1"/>
    </source>
</evidence>
<dbReference type="AlphaFoldDB" id="A0A8J5S0U9"/>
<gene>
    <name evidence="2" type="ORF">GUJ93_ZPchr0004g40088</name>
</gene>